<dbReference type="GO" id="GO:0005886">
    <property type="term" value="C:plasma membrane"/>
    <property type="evidence" value="ECO:0007669"/>
    <property type="project" value="UniProtKB-SubCell"/>
</dbReference>
<dbReference type="PROSITE" id="PS50850">
    <property type="entry name" value="MFS"/>
    <property type="match status" value="1"/>
</dbReference>
<dbReference type="PANTHER" id="PTHR48021:SF34">
    <property type="entry name" value="FACILITATED TREHALOSE TRANSPORTER TRET1-2 HOMOLOG-LIKE PROTEIN"/>
    <property type="match status" value="1"/>
</dbReference>
<evidence type="ECO:0000256" key="7">
    <source>
        <dbReference type="ARBA" id="ARBA00023136"/>
    </source>
</evidence>
<keyword evidence="7" id="KW-0472">Membrane</keyword>
<sequence length="524" mass="56921">MSTTSSTARLIHYNGRPTKRNQVLASLVISLGPFAAGMGKGYSSPALASLETSVLPDGLRVTPQEASWILAISLLGALVGDVVGGVAMNQGRKRLLQCSSLPFALVWLLTVFANHVAMILVSSFIGGVCSAVILLTSHIYVSEDCPPLKPSSIIPPSFLPEDCPPLKPSSIIPPSFLPEDCPPLKPSSIPPPSFLPEIASPEIRGRLCSLSKITSNLGMLTCYILGYFMGWRQLALVSAAFPLILFMLVMWLPETPSFLLFRGDEEDAEESLQWLRGEEAFVQGELEELKISVSVNRRFKPRSFTDIFWDQTLRRSTLITCSLVFFQKFTGAFVLNSDAVRVFSKTFFLLDAHLVAIVHASLQLASSLACGLFIDRLGRVPLLKTGMLVVSLALFLLGSHIYFTVDRDSPAKTSSEILPLVCVIVFTVAYSGSIGPLTSLLISELFPLEFRGRGGALATGIGHACGFIVVKTFLDFELLLCLSGTFWTYAAISLGGAIFVSVAVPETKGRSLDDIQRDMEKSTW</sequence>
<dbReference type="EMBL" id="OB660719">
    <property type="protein sequence ID" value="CAD7226006.1"/>
    <property type="molecule type" value="Genomic_DNA"/>
</dbReference>
<dbReference type="InterPro" id="IPR050549">
    <property type="entry name" value="MFS_Trehalose_Transporter"/>
</dbReference>
<dbReference type="GO" id="GO:0022857">
    <property type="term" value="F:transmembrane transporter activity"/>
    <property type="evidence" value="ECO:0007669"/>
    <property type="project" value="InterPro"/>
</dbReference>
<dbReference type="Gene3D" id="1.20.1250.20">
    <property type="entry name" value="MFS general substrate transporter like domains"/>
    <property type="match status" value="2"/>
</dbReference>
<dbReference type="Pfam" id="PF07690">
    <property type="entry name" value="MFS_1"/>
    <property type="match status" value="1"/>
</dbReference>
<dbReference type="InterPro" id="IPR011701">
    <property type="entry name" value="MFS"/>
</dbReference>
<evidence type="ECO:0000256" key="3">
    <source>
        <dbReference type="ARBA" id="ARBA00022475"/>
    </source>
</evidence>
<proteinExistence type="predicted"/>
<accession>A0A7R8WAY3</accession>
<keyword evidence="2" id="KW-0813">Transport</keyword>
<keyword evidence="6" id="KW-1133">Transmembrane helix</keyword>
<evidence type="ECO:0000256" key="1">
    <source>
        <dbReference type="ARBA" id="ARBA00004651"/>
    </source>
</evidence>
<dbReference type="InterPro" id="IPR036259">
    <property type="entry name" value="MFS_trans_sf"/>
</dbReference>
<comment type="subcellular location">
    <subcellularLocation>
        <location evidence="1">Cell membrane</location>
        <topology evidence="1">Multi-pass membrane protein</topology>
    </subcellularLocation>
</comment>
<dbReference type="Pfam" id="PF00083">
    <property type="entry name" value="Sugar_tr"/>
    <property type="match status" value="1"/>
</dbReference>
<keyword evidence="3" id="KW-1003">Cell membrane</keyword>
<protein>
    <submittedName>
        <fullName evidence="8">Uncharacterized protein</fullName>
    </submittedName>
</protein>
<dbReference type="InterPro" id="IPR005828">
    <property type="entry name" value="MFS_sugar_transport-like"/>
</dbReference>
<evidence type="ECO:0000256" key="6">
    <source>
        <dbReference type="ARBA" id="ARBA00022989"/>
    </source>
</evidence>
<dbReference type="InterPro" id="IPR020846">
    <property type="entry name" value="MFS_dom"/>
</dbReference>
<dbReference type="PANTHER" id="PTHR48021">
    <property type="match status" value="1"/>
</dbReference>
<dbReference type="SUPFAM" id="SSF103473">
    <property type="entry name" value="MFS general substrate transporter"/>
    <property type="match status" value="2"/>
</dbReference>
<name>A0A7R8WAY3_9CRUS</name>
<evidence type="ECO:0000256" key="2">
    <source>
        <dbReference type="ARBA" id="ARBA00022448"/>
    </source>
</evidence>
<dbReference type="OrthoDB" id="6339427at2759"/>
<evidence type="ECO:0000313" key="8">
    <source>
        <dbReference type="EMBL" id="CAD7226006.1"/>
    </source>
</evidence>
<evidence type="ECO:0000256" key="4">
    <source>
        <dbReference type="ARBA" id="ARBA00022597"/>
    </source>
</evidence>
<gene>
    <name evidence="8" type="ORF">CTOB1V02_LOCUS3932</name>
</gene>
<keyword evidence="5" id="KW-0812">Transmembrane</keyword>
<organism evidence="8">
    <name type="scientific">Cyprideis torosa</name>
    <dbReference type="NCBI Taxonomy" id="163714"/>
    <lineage>
        <taxon>Eukaryota</taxon>
        <taxon>Metazoa</taxon>
        <taxon>Ecdysozoa</taxon>
        <taxon>Arthropoda</taxon>
        <taxon>Crustacea</taxon>
        <taxon>Oligostraca</taxon>
        <taxon>Ostracoda</taxon>
        <taxon>Podocopa</taxon>
        <taxon>Podocopida</taxon>
        <taxon>Cytherocopina</taxon>
        <taxon>Cytheroidea</taxon>
        <taxon>Cytherideidae</taxon>
        <taxon>Cyprideis</taxon>
    </lineage>
</organism>
<keyword evidence="4" id="KW-0762">Sugar transport</keyword>
<evidence type="ECO:0000256" key="5">
    <source>
        <dbReference type="ARBA" id="ARBA00022692"/>
    </source>
</evidence>
<dbReference type="FunFam" id="1.20.1250.20:FF:000218">
    <property type="entry name" value="facilitated trehalose transporter Tret1"/>
    <property type="match status" value="1"/>
</dbReference>
<dbReference type="AlphaFoldDB" id="A0A7R8WAY3"/>
<reference evidence="8" key="1">
    <citation type="submission" date="2020-11" db="EMBL/GenBank/DDBJ databases">
        <authorList>
            <person name="Tran Van P."/>
        </authorList>
    </citation>
    <scope>NUCLEOTIDE SEQUENCE</scope>
</reference>